<comment type="caution">
    <text evidence="3">The sequence shown here is derived from an EMBL/GenBank/DDBJ whole genome shotgun (WGS) entry which is preliminary data.</text>
</comment>
<dbReference type="InterPro" id="IPR005532">
    <property type="entry name" value="SUMF_dom"/>
</dbReference>
<evidence type="ECO:0000313" key="4">
    <source>
        <dbReference type="Proteomes" id="UP000239710"/>
    </source>
</evidence>
<feature type="non-terminal residue" evidence="3">
    <location>
        <position position="1"/>
    </location>
</feature>
<dbReference type="PANTHER" id="PTHR23150">
    <property type="entry name" value="SULFATASE MODIFYING FACTOR 1, 2"/>
    <property type="match status" value="1"/>
</dbReference>
<dbReference type="PANTHER" id="PTHR23150:SF19">
    <property type="entry name" value="FORMYLGLYCINE-GENERATING ENZYME"/>
    <property type="match status" value="1"/>
</dbReference>
<dbReference type="InterPro" id="IPR042095">
    <property type="entry name" value="SUMF_sf"/>
</dbReference>
<gene>
    <name evidence="3" type="ORF">XbrCFBP1976_21565</name>
</gene>
<feature type="region of interest" description="Disordered" evidence="1">
    <location>
        <begin position="152"/>
        <end position="176"/>
    </location>
</feature>
<proteinExistence type="predicted"/>
<reference evidence="3 4" key="1">
    <citation type="submission" date="2016-08" db="EMBL/GenBank/DDBJ databases">
        <title>Evolution of the type three secretion system and type three effector repertoires in Xanthomonas.</title>
        <authorList>
            <person name="Merda D."/>
            <person name="Briand M."/>
            <person name="Bosis E."/>
            <person name="Rousseau C."/>
            <person name="Portier P."/>
            <person name="Jacques M.-A."/>
            <person name="Fischer-Le Saux M."/>
        </authorList>
    </citation>
    <scope>NUCLEOTIDE SEQUENCE [LARGE SCALE GENOMIC DNA]</scope>
    <source>
        <strain evidence="3 4">CFBP1976</strain>
    </source>
</reference>
<evidence type="ECO:0000256" key="1">
    <source>
        <dbReference type="SAM" id="MobiDB-lite"/>
    </source>
</evidence>
<feature type="domain" description="Sulfatase-modifying factor enzyme-like" evidence="2">
    <location>
        <begin position="2"/>
        <end position="163"/>
    </location>
</feature>
<dbReference type="InterPro" id="IPR016187">
    <property type="entry name" value="CTDL_fold"/>
</dbReference>
<dbReference type="SUPFAM" id="SSF56436">
    <property type="entry name" value="C-type lectin-like"/>
    <property type="match status" value="1"/>
</dbReference>
<sequence length="227" mass="25696">GYAITAHKITYADYDVYTDAMGKPKVAQYARDKKYRDIPDIPAGVNWNDAQAYCHWVGQQIGKKMDLPTEAQWEYAARSGGKMVVWPTDNGKIDNGRNVASVDQEESFRGEHGYIYGPVPIGKYPPNPLGLYDMIDHGYEWAQDWYAESYDPKDLKNPQGPKTGTEKVQRSHSESGGDSLVFVSMTFTRFHKLPAPPLKRRDPGMEGDEYKVNQNAFNTFRCVAETK</sequence>
<protein>
    <submittedName>
        <fullName evidence="3">Sulfatase modifying factor 1</fullName>
    </submittedName>
</protein>
<dbReference type="InterPro" id="IPR051043">
    <property type="entry name" value="Sulfatase_Mod_Factor_Kinase"/>
</dbReference>
<evidence type="ECO:0000259" key="2">
    <source>
        <dbReference type="Pfam" id="PF03781"/>
    </source>
</evidence>
<evidence type="ECO:0000313" key="3">
    <source>
        <dbReference type="EMBL" id="PPV03507.1"/>
    </source>
</evidence>
<dbReference type="Gene3D" id="3.90.1580.10">
    <property type="entry name" value="paralog of FGE (formylglycine-generating enzyme)"/>
    <property type="match status" value="1"/>
</dbReference>
<organism evidence="3 4">
    <name type="scientific">Xanthomonas bromi</name>
    <dbReference type="NCBI Taxonomy" id="56449"/>
    <lineage>
        <taxon>Bacteria</taxon>
        <taxon>Pseudomonadati</taxon>
        <taxon>Pseudomonadota</taxon>
        <taxon>Gammaproteobacteria</taxon>
        <taxon>Lysobacterales</taxon>
        <taxon>Lysobacteraceae</taxon>
        <taxon>Xanthomonas</taxon>
    </lineage>
</organism>
<dbReference type="Proteomes" id="UP000239710">
    <property type="component" value="Unassembled WGS sequence"/>
</dbReference>
<feature type="compositionally biased region" description="Basic and acidic residues" evidence="1">
    <location>
        <begin position="164"/>
        <end position="175"/>
    </location>
</feature>
<name>A0ABX5BJC5_9XANT</name>
<accession>A0ABX5BJC5</accession>
<keyword evidence="4" id="KW-1185">Reference proteome</keyword>
<dbReference type="EMBL" id="MDCE01000105">
    <property type="protein sequence ID" value="PPV03507.1"/>
    <property type="molecule type" value="Genomic_DNA"/>
</dbReference>
<dbReference type="RefSeq" id="WP_104537054.1">
    <property type="nucleotide sequence ID" value="NZ_MDCE01000105.1"/>
</dbReference>
<dbReference type="Pfam" id="PF03781">
    <property type="entry name" value="FGE-sulfatase"/>
    <property type="match status" value="1"/>
</dbReference>